<reference evidence="4 5" key="1">
    <citation type="submission" date="2022-05" db="EMBL/GenBank/DDBJ databases">
        <authorList>
            <consortium name="Genoscope - CEA"/>
            <person name="William W."/>
        </authorList>
    </citation>
    <scope>NUCLEOTIDE SEQUENCE [LARGE SCALE GENOMIC DNA]</scope>
</reference>
<organism evidence="4 5">
    <name type="scientific">Porites evermanni</name>
    <dbReference type="NCBI Taxonomy" id="104178"/>
    <lineage>
        <taxon>Eukaryota</taxon>
        <taxon>Metazoa</taxon>
        <taxon>Cnidaria</taxon>
        <taxon>Anthozoa</taxon>
        <taxon>Hexacorallia</taxon>
        <taxon>Scleractinia</taxon>
        <taxon>Fungiina</taxon>
        <taxon>Poritidae</taxon>
        <taxon>Porites</taxon>
    </lineage>
</organism>
<evidence type="ECO:0000259" key="3">
    <source>
        <dbReference type="Pfam" id="PF00085"/>
    </source>
</evidence>
<dbReference type="SUPFAM" id="SSF52833">
    <property type="entry name" value="Thioredoxin-like"/>
    <property type="match status" value="1"/>
</dbReference>
<dbReference type="PANTHER" id="PTHR21148">
    <property type="entry name" value="THIOREDOXIN DOMAIN-CONTAINING PROTEIN 9"/>
    <property type="match status" value="1"/>
</dbReference>
<evidence type="ECO:0000256" key="1">
    <source>
        <dbReference type="ARBA" id="ARBA00026148"/>
    </source>
</evidence>
<sequence length="222" mass="26031">MAGNIEQHIQNTLLQATKVVEEQVDSELEKLDRMTTDEMEELREKRLEQLKKYEEQKREWLHKGHGQYNEVASDKEFFAEAKDSPRLVCHFYRDSTFRCKIVDKHLSILAPKHLETKFLKVNAERCRFLVQKRDVRVLPTIELFKDGKFVDRIVGFDDLGGKDDFSTEMMEWRIAQSGVINYSGDLSVRPDQATKKSTTTILKKSIRSRRDLDDDEDSEDDD</sequence>
<feature type="domain" description="Thioredoxin" evidence="3">
    <location>
        <begin position="72"/>
        <end position="156"/>
    </location>
</feature>
<dbReference type="Proteomes" id="UP001159427">
    <property type="component" value="Unassembled WGS sequence"/>
</dbReference>
<protein>
    <recommendedName>
        <fullName evidence="1">Thioredoxin domain-containing protein 9</fullName>
    </recommendedName>
</protein>
<dbReference type="InterPro" id="IPR013766">
    <property type="entry name" value="Thioredoxin_domain"/>
</dbReference>
<feature type="coiled-coil region" evidence="2">
    <location>
        <begin position="36"/>
        <end position="63"/>
    </location>
</feature>
<evidence type="ECO:0000313" key="5">
    <source>
        <dbReference type="Proteomes" id="UP001159427"/>
    </source>
</evidence>
<dbReference type="Pfam" id="PF00085">
    <property type="entry name" value="Thioredoxin"/>
    <property type="match status" value="1"/>
</dbReference>
<evidence type="ECO:0000313" key="4">
    <source>
        <dbReference type="EMBL" id="CAH3025237.1"/>
    </source>
</evidence>
<accession>A0ABN8MDQ3</accession>
<gene>
    <name evidence="4" type="ORF">PEVE_00025475</name>
</gene>
<dbReference type="Gene3D" id="3.40.30.10">
    <property type="entry name" value="Glutaredoxin"/>
    <property type="match status" value="1"/>
</dbReference>
<comment type="caution">
    <text evidence="4">The sequence shown here is derived from an EMBL/GenBank/DDBJ whole genome shotgun (WGS) entry which is preliminary data.</text>
</comment>
<keyword evidence="5" id="KW-1185">Reference proteome</keyword>
<name>A0ABN8MDQ3_9CNID</name>
<dbReference type="InterPro" id="IPR036249">
    <property type="entry name" value="Thioredoxin-like_sf"/>
</dbReference>
<dbReference type="CDD" id="cd02989">
    <property type="entry name" value="Phd_like_TxnDC9"/>
    <property type="match status" value="1"/>
</dbReference>
<evidence type="ECO:0000256" key="2">
    <source>
        <dbReference type="SAM" id="Coils"/>
    </source>
</evidence>
<proteinExistence type="predicted"/>
<keyword evidence="2" id="KW-0175">Coiled coil</keyword>
<dbReference type="EMBL" id="CALNXI010000343">
    <property type="protein sequence ID" value="CAH3025237.1"/>
    <property type="molecule type" value="Genomic_DNA"/>
</dbReference>